<dbReference type="NCBIfam" id="TIGR03804">
    <property type="entry name" value="para_beta_helix"/>
    <property type="match status" value="1"/>
</dbReference>
<organism evidence="3 4">
    <name type="scientific">Pendulispora albinea</name>
    <dbReference type="NCBI Taxonomy" id="2741071"/>
    <lineage>
        <taxon>Bacteria</taxon>
        <taxon>Pseudomonadati</taxon>
        <taxon>Myxococcota</taxon>
        <taxon>Myxococcia</taxon>
        <taxon>Myxococcales</taxon>
        <taxon>Sorangiineae</taxon>
        <taxon>Pendulisporaceae</taxon>
        <taxon>Pendulispora</taxon>
    </lineage>
</organism>
<dbReference type="PROSITE" id="PS51257">
    <property type="entry name" value="PROKAR_LIPOPROTEIN"/>
    <property type="match status" value="1"/>
</dbReference>
<feature type="chain" id="PRO_5047275188" evidence="1">
    <location>
        <begin position="24"/>
        <end position="439"/>
    </location>
</feature>
<dbReference type="InterPro" id="IPR006626">
    <property type="entry name" value="PbH1"/>
</dbReference>
<evidence type="ECO:0000256" key="1">
    <source>
        <dbReference type="SAM" id="SignalP"/>
    </source>
</evidence>
<dbReference type="InterPro" id="IPR011050">
    <property type="entry name" value="Pectin_lyase_fold/virulence"/>
</dbReference>
<dbReference type="SUPFAM" id="SSF51126">
    <property type="entry name" value="Pectin lyase-like"/>
    <property type="match status" value="1"/>
</dbReference>
<accession>A0ABZ2LNR6</accession>
<dbReference type="InterPro" id="IPR039448">
    <property type="entry name" value="Beta_helix"/>
</dbReference>
<gene>
    <name evidence="3" type="ORF">LZC94_32460</name>
</gene>
<name>A0ABZ2LNR6_9BACT</name>
<keyword evidence="4" id="KW-1185">Reference proteome</keyword>
<dbReference type="Proteomes" id="UP001370348">
    <property type="component" value="Chromosome"/>
</dbReference>
<dbReference type="NCBIfam" id="TIGR03805">
    <property type="entry name" value="beta_helix_1"/>
    <property type="match status" value="1"/>
</dbReference>
<feature type="domain" description="Right handed beta helix" evidence="2">
    <location>
        <begin position="103"/>
        <end position="240"/>
    </location>
</feature>
<sequence length="439" mass="46814">MRMLLVCRCAALVFSSLGFGLLAACSSDDSPGSPPPDPSCTAANNCTFFAVGSTEEQVQNRIATAKAGQTIKFGEGTFKFVNQIALPSNVSNLTVLGAGIDKTVIDFSAQTSGNDGIFAQNVTNLRLEGFTVKNSVGNAIKVLKGTGVTFRSLKTHWTTEDKTKHGAYGIYPVESTNVLVEKSIAIGAVDTGIYVGQSKNIVVRDNEVYENVAGIEIENSFTADVYNNNAHDNTGGILVFDLPHLPQTGGHDIRVFKNDIHDNNTANFAPSASTVAAVPKGTGFFVLANSNVEVFENTFKNNVTAQTSVLSYFILQQPIDDPNYKQPFPSNIYIHDNTYAGGGASPDQDNKLGIVLKLGKFPGDKVPDLLYDGIVTTPPTPAPAGNPLKVCFKNNPGAVWANLHFDKMEGIDLGAVRVMSPPELECELPRLAPVSLPGL</sequence>
<dbReference type="InterPro" id="IPR022442">
    <property type="entry name" value="SO_2930-like_dom"/>
</dbReference>
<protein>
    <submittedName>
        <fullName evidence="3">Right-handed parallel beta-helix repeat-containing protein</fullName>
    </submittedName>
</protein>
<evidence type="ECO:0000313" key="3">
    <source>
        <dbReference type="EMBL" id="WXB12548.1"/>
    </source>
</evidence>
<reference evidence="3 4" key="1">
    <citation type="submission" date="2021-12" db="EMBL/GenBank/DDBJ databases">
        <title>Discovery of the Pendulisporaceae a myxobacterial family with distinct sporulation behavior and unique specialized metabolism.</title>
        <authorList>
            <person name="Garcia R."/>
            <person name="Popoff A."/>
            <person name="Bader C.D."/>
            <person name="Loehr J."/>
            <person name="Walesch S."/>
            <person name="Walt C."/>
            <person name="Boldt J."/>
            <person name="Bunk B."/>
            <person name="Haeckl F.J.F.P.J."/>
            <person name="Gunesch A.P."/>
            <person name="Birkelbach J."/>
            <person name="Nuebel U."/>
            <person name="Pietschmann T."/>
            <person name="Bach T."/>
            <person name="Mueller R."/>
        </authorList>
    </citation>
    <scope>NUCLEOTIDE SEQUENCE [LARGE SCALE GENOMIC DNA]</scope>
    <source>
        <strain evidence="3 4">MSr11954</strain>
    </source>
</reference>
<dbReference type="SMART" id="SM00710">
    <property type="entry name" value="PbH1"/>
    <property type="match status" value="6"/>
</dbReference>
<dbReference type="RefSeq" id="WP_394822170.1">
    <property type="nucleotide sequence ID" value="NZ_CP089984.1"/>
</dbReference>
<evidence type="ECO:0000259" key="2">
    <source>
        <dbReference type="Pfam" id="PF13229"/>
    </source>
</evidence>
<proteinExistence type="predicted"/>
<dbReference type="EMBL" id="CP089984">
    <property type="protein sequence ID" value="WXB12548.1"/>
    <property type="molecule type" value="Genomic_DNA"/>
</dbReference>
<dbReference type="InterPro" id="IPR022441">
    <property type="entry name" value="Para_beta_helix_rpt-2"/>
</dbReference>
<dbReference type="InterPro" id="IPR012334">
    <property type="entry name" value="Pectin_lyas_fold"/>
</dbReference>
<dbReference type="Pfam" id="PF13229">
    <property type="entry name" value="Beta_helix"/>
    <property type="match status" value="1"/>
</dbReference>
<dbReference type="Gene3D" id="2.160.20.10">
    <property type="entry name" value="Single-stranded right-handed beta-helix, Pectin lyase-like"/>
    <property type="match status" value="1"/>
</dbReference>
<feature type="signal peptide" evidence="1">
    <location>
        <begin position="1"/>
        <end position="23"/>
    </location>
</feature>
<keyword evidence="1" id="KW-0732">Signal</keyword>
<evidence type="ECO:0000313" key="4">
    <source>
        <dbReference type="Proteomes" id="UP001370348"/>
    </source>
</evidence>